<dbReference type="GO" id="GO:0005829">
    <property type="term" value="C:cytosol"/>
    <property type="evidence" value="ECO:0007669"/>
    <property type="project" value="TreeGrafter"/>
</dbReference>
<sequence length="284" mass="31445">MEIFHSPEEINEWSLRERQAGQLIGFTPTMGALHDGHASLMMTSQADNTRNVASIFVNPLQFNNSQDLDSYPRTLESDIDIAREAGIDALYIPSVSAMYPDGFSTVITAGSLTDTMEGAHRPGHFDGVATVVVKLLNAVNPHTAYFGEKDFQQLAVIRRVVADLNISCRIIGIPTIRHSDGLAMSSRNIRLTSKHRQQSPIIYSALQKCASQSLISSVNSEVLKQLFTNEIQTLSDGRVEYIEIVKSDTLEPHDVFNESCTICVAVWFGDVRLIDNISHHSNND</sequence>
<evidence type="ECO:0000256" key="8">
    <source>
        <dbReference type="ARBA" id="ARBA00048258"/>
    </source>
</evidence>
<keyword evidence="5" id="KW-0566">Pantothenate biosynthesis</keyword>
<dbReference type="EMBL" id="CAEZXA010000032">
    <property type="protein sequence ID" value="CAB4671332.1"/>
    <property type="molecule type" value="Genomic_DNA"/>
</dbReference>
<dbReference type="GO" id="GO:0004592">
    <property type="term" value="F:pantoate-beta-alanine ligase activity"/>
    <property type="evidence" value="ECO:0007669"/>
    <property type="project" value="UniProtKB-EC"/>
</dbReference>
<evidence type="ECO:0000256" key="1">
    <source>
        <dbReference type="ARBA" id="ARBA00004990"/>
    </source>
</evidence>
<name>A0A6J6MBW6_9ZZZZ</name>
<evidence type="ECO:0000313" key="9">
    <source>
        <dbReference type="EMBL" id="CAB4671332.1"/>
    </source>
</evidence>
<dbReference type="InterPro" id="IPR003721">
    <property type="entry name" value="Pantoate_ligase"/>
</dbReference>
<dbReference type="Gene3D" id="3.30.1300.10">
    <property type="entry name" value="Pantoate-beta-alanine ligase, C-terminal domain"/>
    <property type="match status" value="1"/>
</dbReference>
<evidence type="ECO:0000256" key="3">
    <source>
        <dbReference type="ARBA" id="ARBA00012219"/>
    </source>
</evidence>
<dbReference type="InterPro" id="IPR014729">
    <property type="entry name" value="Rossmann-like_a/b/a_fold"/>
</dbReference>
<dbReference type="CDD" id="cd00560">
    <property type="entry name" value="PanC"/>
    <property type="match status" value="1"/>
</dbReference>
<dbReference type="EC" id="6.3.2.1" evidence="3"/>
<dbReference type="NCBIfam" id="TIGR00018">
    <property type="entry name" value="panC"/>
    <property type="match status" value="1"/>
</dbReference>
<proteinExistence type="inferred from homology"/>
<dbReference type="GO" id="GO:0005524">
    <property type="term" value="F:ATP binding"/>
    <property type="evidence" value="ECO:0007669"/>
    <property type="project" value="UniProtKB-KW"/>
</dbReference>
<dbReference type="Gene3D" id="3.40.50.620">
    <property type="entry name" value="HUPs"/>
    <property type="match status" value="1"/>
</dbReference>
<keyword evidence="7" id="KW-0067">ATP-binding</keyword>
<dbReference type="SUPFAM" id="SSF52374">
    <property type="entry name" value="Nucleotidylyl transferase"/>
    <property type="match status" value="1"/>
</dbReference>
<organism evidence="9">
    <name type="scientific">freshwater metagenome</name>
    <dbReference type="NCBI Taxonomy" id="449393"/>
    <lineage>
        <taxon>unclassified sequences</taxon>
        <taxon>metagenomes</taxon>
        <taxon>ecological metagenomes</taxon>
    </lineage>
</organism>
<dbReference type="PANTHER" id="PTHR21299:SF1">
    <property type="entry name" value="PANTOATE--BETA-ALANINE LIGASE"/>
    <property type="match status" value="1"/>
</dbReference>
<dbReference type="UniPathway" id="UPA00028">
    <property type="reaction ID" value="UER00005"/>
</dbReference>
<keyword evidence="4" id="KW-0436">Ligase</keyword>
<evidence type="ECO:0000256" key="4">
    <source>
        <dbReference type="ARBA" id="ARBA00022598"/>
    </source>
</evidence>
<protein>
    <recommendedName>
        <fullName evidence="3">pantoate--beta-alanine ligase (AMP-forming)</fullName>
        <ecNumber evidence="3">6.3.2.1</ecNumber>
    </recommendedName>
</protein>
<comment type="pathway">
    <text evidence="1">Cofactor biosynthesis; (R)-pantothenate biosynthesis; (R)-pantothenate from (R)-pantoate and beta-alanine: step 1/1.</text>
</comment>
<dbReference type="InterPro" id="IPR042176">
    <property type="entry name" value="Pantoate_ligase_C"/>
</dbReference>
<comment type="catalytic activity">
    <reaction evidence="8">
        <text>(R)-pantoate + beta-alanine + ATP = (R)-pantothenate + AMP + diphosphate + H(+)</text>
        <dbReference type="Rhea" id="RHEA:10912"/>
        <dbReference type="ChEBI" id="CHEBI:15378"/>
        <dbReference type="ChEBI" id="CHEBI:15980"/>
        <dbReference type="ChEBI" id="CHEBI:29032"/>
        <dbReference type="ChEBI" id="CHEBI:30616"/>
        <dbReference type="ChEBI" id="CHEBI:33019"/>
        <dbReference type="ChEBI" id="CHEBI:57966"/>
        <dbReference type="ChEBI" id="CHEBI:456215"/>
        <dbReference type="EC" id="6.3.2.1"/>
    </reaction>
</comment>
<dbReference type="PANTHER" id="PTHR21299">
    <property type="entry name" value="CYTIDYLATE KINASE/PANTOATE-BETA-ALANINE LIGASE"/>
    <property type="match status" value="1"/>
</dbReference>
<dbReference type="HAMAP" id="MF_00158">
    <property type="entry name" value="PanC"/>
    <property type="match status" value="1"/>
</dbReference>
<gene>
    <name evidence="9" type="ORF">UFOPK2334_00540</name>
</gene>
<keyword evidence="6" id="KW-0547">Nucleotide-binding</keyword>
<evidence type="ECO:0000256" key="2">
    <source>
        <dbReference type="ARBA" id="ARBA00009256"/>
    </source>
</evidence>
<dbReference type="GO" id="GO:0015940">
    <property type="term" value="P:pantothenate biosynthetic process"/>
    <property type="evidence" value="ECO:0007669"/>
    <property type="project" value="UniProtKB-UniPathway"/>
</dbReference>
<evidence type="ECO:0000256" key="5">
    <source>
        <dbReference type="ARBA" id="ARBA00022655"/>
    </source>
</evidence>
<evidence type="ECO:0000256" key="7">
    <source>
        <dbReference type="ARBA" id="ARBA00022840"/>
    </source>
</evidence>
<dbReference type="AlphaFoldDB" id="A0A6J6MBW6"/>
<dbReference type="Pfam" id="PF02569">
    <property type="entry name" value="Pantoate_ligase"/>
    <property type="match status" value="1"/>
</dbReference>
<evidence type="ECO:0000256" key="6">
    <source>
        <dbReference type="ARBA" id="ARBA00022741"/>
    </source>
</evidence>
<comment type="similarity">
    <text evidence="2">Belongs to the pantothenate synthetase family.</text>
</comment>
<accession>A0A6J6MBW6</accession>
<reference evidence="9" key="1">
    <citation type="submission" date="2020-05" db="EMBL/GenBank/DDBJ databases">
        <authorList>
            <person name="Chiriac C."/>
            <person name="Salcher M."/>
            <person name="Ghai R."/>
            <person name="Kavagutti S V."/>
        </authorList>
    </citation>
    <scope>NUCLEOTIDE SEQUENCE</scope>
</reference>